<evidence type="ECO:0000313" key="3">
    <source>
        <dbReference type="EMBL" id="CAD7281522.1"/>
    </source>
</evidence>
<accession>A0A7R9BWH4</accession>
<name>A0A7R9BWH4_9CRUS</name>
<evidence type="ECO:0000313" key="4">
    <source>
        <dbReference type="Proteomes" id="UP000678499"/>
    </source>
</evidence>
<protein>
    <submittedName>
        <fullName evidence="3">Uncharacterized protein</fullName>
    </submittedName>
</protein>
<evidence type="ECO:0000256" key="2">
    <source>
        <dbReference type="SAM" id="SignalP"/>
    </source>
</evidence>
<organism evidence="3">
    <name type="scientific">Notodromas monacha</name>
    <dbReference type="NCBI Taxonomy" id="399045"/>
    <lineage>
        <taxon>Eukaryota</taxon>
        <taxon>Metazoa</taxon>
        <taxon>Ecdysozoa</taxon>
        <taxon>Arthropoda</taxon>
        <taxon>Crustacea</taxon>
        <taxon>Oligostraca</taxon>
        <taxon>Ostracoda</taxon>
        <taxon>Podocopa</taxon>
        <taxon>Podocopida</taxon>
        <taxon>Cypridocopina</taxon>
        <taxon>Cypridoidea</taxon>
        <taxon>Cyprididae</taxon>
        <taxon>Notodromas</taxon>
    </lineage>
</organism>
<feature type="compositionally biased region" description="Low complexity" evidence="1">
    <location>
        <begin position="109"/>
        <end position="118"/>
    </location>
</feature>
<feature type="chain" id="PRO_5036210313" evidence="2">
    <location>
        <begin position="18"/>
        <end position="262"/>
    </location>
</feature>
<dbReference type="AlphaFoldDB" id="A0A7R9BWH4"/>
<proteinExistence type="predicted"/>
<sequence>MKLVWFGVVALVVGAAAQEPAEQEFQYSLRDFIKHLMNLEKLRDQEAETEFLDAPATSQQQQIVYDEPDPAAFIGAEALQHGNVYSVYGDKFESEGKSSFHARPKRQTSSSSSVASSVPQTDANGNRLSTFFSNVTSLNDVYGSAIGTRALRTKRETQDHLAALLRPIHEMFGIVDETTRAVFKDVLPKDRNDDPSGVKLVPIAQPIFVPIQFDPSRFTQALEKAAMPFLKAFANLTSELALAVRETAPTTAPEVPFLLASL</sequence>
<keyword evidence="2" id="KW-0732">Signal</keyword>
<feature type="signal peptide" evidence="2">
    <location>
        <begin position="1"/>
        <end position="17"/>
    </location>
</feature>
<dbReference type="EMBL" id="CAJPEX010002939">
    <property type="protein sequence ID" value="CAG0921674.1"/>
    <property type="molecule type" value="Genomic_DNA"/>
</dbReference>
<dbReference type="EMBL" id="OA884976">
    <property type="protein sequence ID" value="CAD7281522.1"/>
    <property type="molecule type" value="Genomic_DNA"/>
</dbReference>
<feature type="region of interest" description="Disordered" evidence="1">
    <location>
        <begin position="97"/>
        <end position="121"/>
    </location>
</feature>
<dbReference type="Proteomes" id="UP000678499">
    <property type="component" value="Unassembled WGS sequence"/>
</dbReference>
<evidence type="ECO:0000256" key="1">
    <source>
        <dbReference type="SAM" id="MobiDB-lite"/>
    </source>
</evidence>
<reference evidence="3" key="1">
    <citation type="submission" date="2020-11" db="EMBL/GenBank/DDBJ databases">
        <authorList>
            <person name="Tran Van P."/>
        </authorList>
    </citation>
    <scope>NUCLEOTIDE SEQUENCE</scope>
</reference>
<keyword evidence="4" id="KW-1185">Reference proteome</keyword>
<gene>
    <name evidence="3" type="ORF">NMOB1V02_LOCUS9166</name>
</gene>